<dbReference type="AlphaFoldDB" id="A0A6I4IK11"/>
<evidence type="ECO:0000313" key="1">
    <source>
        <dbReference type="EMBL" id="MVO08459.1"/>
    </source>
</evidence>
<keyword evidence="2" id="KW-1185">Reference proteome</keyword>
<reference evidence="2" key="1">
    <citation type="submission" date="2019-05" db="EMBL/GenBank/DDBJ databases">
        <title>Flavobacterium profundi sp. nov., isolated from a deep-sea seamount.</title>
        <authorList>
            <person name="Zhang D.-C."/>
        </authorList>
    </citation>
    <scope>NUCLEOTIDE SEQUENCE [LARGE SCALE GENOMIC DNA]</scope>
    <source>
        <strain evidence="2">TP390</strain>
    </source>
</reference>
<dbReference type="RefSeq" id="WP_140996848.1">
    <property type="nucleotide sequence ID" value="NZ_VDCZ01000002.1"/>
</dbReference>
<gene>
    <name evidence="1" type="ORF">GOQ30_04685</name>
</gene>
<dbReference type="Proteomes" id="UP000431264">
    <property type="component" value="Unassembled WGS sequence"/>
</dbReference>
<evidence type="ECO:0000313" key="2">
    <source>
        <dbReference type="Proteomes" id="UP000431264"/>
    </source>
</evidence>
<proteinExistence type="predicted"/>
<name>A0A6I4IK11_9FLAO</name>
<organism evidence="1 2">
    <name type="scientific">Flavobacterium profundi</name>
    <dbReference type="NCBI Taxonomy" id="1774945"/>
    <lineage>
        <taxon>Bacteria</taxon>
        <taxon>Pseudomonadati</taxon>
        <taxon>Bacteroidota</taxon>
        <taxon>Flavobacteriia</taxon>
        <taxon>Flavobacteriales</taxon>
        <taxon>Flavobacteriaceae</taxon>
        <taxon>Flavobacterium</taxon>
    </lineage>
</organism>
<comment type="caution">
    <text evidence="1">The sequence shown here is derived from an EMBL/GenBank/DDBJ whole genome shotgun (WGS) entry which is preliminary data.</text>
</comment>
<dbReference type="EMBL" id="WQLW01000002">
    <property type="protein sequence ID" value="MVO08459.1"/>
    <property type="molecule type" value="Genomic_DNA"/>
</dbReference>
<dbReference type="OrthoDB" id="9181262at2"/>
<protein>
    <submittedName>
        <fullName evidence="1">Uncharacterized protein</fullName>
    </submittedName>
</protein>
<sequence>MIDNKKFYFERLDTHFWKDKSIQDCNFILFDSNHDTLYKHDGLTSGYEIKDFNEDGFEDIQLNYLFNDPGVDDLLLYDTNNTNFKPVKNFDNFPSAIKIKGSDYYYSYHRSGCADANWDSDLFYIQNFECFKIGNISGRGCIGEERNGIIISKIKDDKKNELEYIKREAEYYEDKWEFIENYWKKNYKKFIPN</sequence>
<accession>A0A6I4IK11</accession>